<dbReference type="EMBL" id="JBIGHV010000001">
    <property type="protein sequence ID" value="MFG6428379.1"/>
    <property type="molecule type" value="Genomic_DNA"/>
</dbReference>
<dbReference type="InterPro" id="IPR001853">
    <property type="entry name" value="DSBA-like_thioredoxin_dom"/>
</dbReference>
<dbReference type="Pfam" id="PF01323">
    <property type="entry name" value="DSBA"/>
    <property type="match status" value="1"/>
</dbReference>
<comment type="caution">
    <text evidence="2">The sequence shown here is derived from an EMBL/GenBank/DDBJ whole genome shotgun (WGS) entry which is preliminary data.</text>
</comment>
<dbReference type="Proteomes" id="UP001606210">
    <property type="component" value="Unassembled WGS sequence"/>
</dbReference>
<protein>
    <submittedName>
        <fullName evidence="2">DsbA family protein</fullName>
    </submittedName>
</protein>
<evidence type="ECO:0000313" key="2">
    <source>
        <dbReference type="EMBL" id="MFG6428379.1"/>
    </source>
</evidence>
<sequence>MTNPVLHYIHDPLCGWCWGAAPLVRAASAVLPLRLHGGGMMAGAQRQPVTPELRGYVMAHDQRIAEASGQPFGAPYRDVLLRDGEAVFDSEPPTAAILAADALGGRGLHLLAELQAAHYVQGRRIAEPAVLVELAGAIGLAEADFADELARQSAGPVQTHIQQTRAFMARTGVRGFPGFILETPAGLSRLDAMAYLGRPLDFAAVLQGLAGQPPVGPDDAATLCAVDGCTP</sequence>
<dbReference type="Gene3D" id="3.40.30.10">
    <property type="entry name" value="Glutaredoxin"/>
    <property type="match status" value="1"/>
</dbReference>
<name>A0ABW7EWQ5_9BURK</name>
<reference evidence="2 3" key="1">
    <citation type="submission" date="2024-08" db="EMBL/GenBank/DDBJ databases">
        <authorList>
            <person name="Lu H."/>
        </authorList>
    </citation>
    <scope>NUCLEOTIDE SEQUENCE [LARGE SCALE GENOMIC DNA]</scope>
    <source>
        <strain evidence="2 3">LYH14W</strain>
    </source>
</reference>
<evidence type="ECO:0000259" key="1">
    <source>
        <dbReference type="Pfam" id="PF01323"/>
    </source>
</evidence>
<dbReference type="PANTHER" id="PTHR13887">
    <property type="entry name" value="GLUTATHIONE S-TRANSFERASE KAPPA"/>
    <property type="match status" value="1"/>
</dbReference>
<dbReference type="CDD" id="cd03025">
    <property type="entry name" value="DsbA_FrnE_like"/>
    <property type="match status" value="1"/>
</dbReference>
<dbReference type="InterPro" id="IPR036249">
    <property type="entry name" value="Thioredoxin-like_sf"/>
</dbReference>
<dbReference type="SUPFAM" id="SSF52833">
    <property type="entry name" value="Thioredoxin-like"/>
    <property type="match status" value="1"/>
</dbReference>
<gene>
    <name evidence="2" type="ORF">ACG00Y_00550</name>
</gene>
<feature type="domain" description="DSBA-like thioredoxin" evidence="1">
    <location>
        <begin position="11"/>
        <end position="193"/>
    </location>
</feature>
<evidence type="ECO:0000313" key="3">
    <source>
        <dbReference type="Proteomes" id="UP001606210"/>
    </source>
</evidence>
<accession>A0ABW7EWQ5</accession>
<proteinExistence type="predicted"/>
<dbReference type="PANTHER" id="PTHR13887:SF51">
    <property type="entry name" value="DSBA FAMILY PROTEIN"/>
    <property type="match status" value="1"/>
</dbReference>
<organism evidence="2 3">
    <name type="scientific">Pelomonas parva</name>
    <dbReference type="NCBI Taxonomy" id="3299032"/>
    <lineage>
        <taxon>Bacteria</taxon>
        <taxon>Pseudomonadati</taxon>
        <taxon>Pseudomonadota</taxon>
        <taxon>Betaproteobacteria</taxon>
        <taxon>Burkholderiales</taxon>
        <taxon>Sphaerotilaceae</taxon>
        <taxon>Roseateles</taxon>
    </lineage>
</organism>
<keyword evidence="3" id="KW-1185">Reference proteome</keyword>